<evidence type="ECO:0000256" key="1">
    <source>
        <dbReference type="ARBA" id="ARBA00022679"/>
    </source>
</evidence>
<dbReference type="InterPro" id="IPR045116">
    <property type="entry name" value="Clp1/Grc3"/>
</dbReference>
<evidence type="ECO:0000313" key="6">
    <source>
        <dbReference type="EMBL" id="RLE14421.1"/>
    </source>
</evidence>
<keyword evidence="4" id="KW-0067">ATP-binding</keyword>
<dbReference type="InterPro" id="IPR032319">
    <property type="entry name" value="CLP1_P"/>
</dbReference>
<protein>
    <recommendedName>
        <fullName evidence="5">Clp1 P-loop domain-containing protein</fullName>
    </recommendedName>
</protein>
<dbReference type="GO" id="GO:0005524">
    <property type="term" value="F:ATP binding"/>
    <property type="evidence" value="ECO:0007669"/>
    <property type="project" value="UniProtKB-KW"/>
</dbReference>
<dbReference type="Gene3D" id="3.40.50.300">
    <property type="entry name" value="P-loop containing nucleotide triphosphate hydrolases"/>
    <property type="match status" value="1"/>
</dbReference>
<reference evidence="6 7" key="1">
    <citation type="submission" date="2018-06" db="EMBL/GenBank/DDBJ databases">
        <title>Extensive metabolic versatility and redundancy in microbially diverse, dynamic hydrothermal sediments.</title>
        <authorList>
            <person name="Dombrowski N."/>
            <person name="Teske A."/>
            <person name="Baker B.J."/>
        </authorList>
    </citation>
    <scope>NUCLEOTIDE SEQUENCE [LARGE SCALE GENOMIC DNA]</scope>
    <source>
        <strain evidence="6">B3_G15</strain>
    </source>
</reference>
<dbReference type="PANTHER" id="PTHR12755:SF3">
    <property type="entry name" value="POLYNUCLEOTIDE 5'-HYDROXYL-KINASE NOL9"/>
    <property type="match status" value="1"/>
</dbReference>
<evidence type="ECO:0000256" key="2">
    <source>
        <dbReference type="ARBA" id="ARBA00022741"/>
    </source>
</evidence>
<dbReference type="GO" id="GO:0051731">
    <property type="term" value="F:polynucleotide 5'-hydroxyl-kinase activity"/>
    <property type="evidence" value="ECO:0007669"/>
    <property type="project" value="InterPro"/>
</dbReference>
<gene>
    <name evidence="6" type="ORF">DRJ04_02440</name>
</gene>
<dbReference type="PANTHER" id="PTHR12755">
    <property type="entry name" value="CLEAVAGE/POLYADENYLATION FACTOR IA SUBUNIT CLP1P"/>
    <property type="match status" value="1"/>
</dbReference>
<evidence type="ECO:0000256" key="4">
    <source>
        <dbReference type="ARBA" id="ARBA00022840"/>
    </source>
</evidence>
<comment type="caution">
    <text evidence="6">The sequence shown here is derived from an EMBL/GenBank/DDBJ whole genome shotgun (WGS) entry which is preliminary data.</text>
</comment>
<dbReference type="AlphaFoldDB" id="A0A662DJE5"/>
<name>A0A662DJE5_UNCAE</name>
<evidence type="ECO:0000259" key="5">
    <source>
        <dbReference type="Pfam" id="PF16575"/>
    </source>
</evidence>
<dbReference type="SUPFAM" id="SSF52540">
    <property type="entry name" value="P-loop containing nucleoside triphosphate hydrolases"/>
    <property type="match status" value="1"/>
</dbReference>
<proteinExistence type="predicted"/>
<dbReference type="EMBL" id="QMQA01000045">
    <property type="protein sequence ID" value="RLE14421.1"/>
    <property type="molecule type" value="Genomic_DNA"/>
</dbReference>
<keyword evidence="1" id="KW-0808">Transferase</keyword>
<dbReference type="Proteomes" id="UP000280417">
    <property type="component" value="Unassembled WGS sequence"/>
</dbReference>
<organism evidence="6 7">
    <name type="scientific">Aerophobetes bacterium</name>
    <dbReference type="NCBI Taxonomy" id="2030807"/>
    <lineage>
        <taxon>Bacteria</taxon>
        <taxon>Candidatus Aerophobota</taxon>
    </lineage>
</organism>
<evidence type="ECO:0000256" key="3">
    <source>
        <dbReference type="ARBA" id="ARBA00022777"/>
    </source>
</evidence>
<dbReference type="Pfam" id="PF16575">
    <property type="entry name" value="CLP1_P"/>
    <property type="match status" value="1"/>
</dbReference>
<dbReference type="GO" id="GO:0006396">
    <property type="term" value="P:RNA processing"/>
    <property type="evidence" value="ECO:0007669"/>
    <property type="project" value="InterPro"/>
</dbReference>
<evidence type="ECO:0000313" key="7">
    <source>
        <dbReference type="Proteomes" id="UP000280417"/>
    </source>
</evidence>
<dbReference type="InterPro" id="IPR027417">
    <property type="entry name" value="P-loop_NTPase"/>
</dbReference>
<keyword evidence="2" id="KW-0547">Nucleotide-binding</keyword>
<feature type="domain" description="Clp1 P-loop" evidence="5">
    <location>
        <begin position="27"/>
        <end position="204"/>
    </location>
</feature>
<keyword evidence="3" id="KW-0418">Kinase</keyword>
<accession>A0A662DJE5</accession>
<sequence length="290" mass="32849">MFKGFSLPDEAIEKLSGDDVKTIMILGASDSGKTTLVGELAKFFAPRKKTGILDVDPGQSHIGPPTTVAWAQVEDKFESWDRLKVRDFYFVGDVSPRGNLLPLTVGARLMWDKANKLVERIIVDTTGLVRGEIGKVLKLNLIDILRPEVIFALFKENELDHILAFFKNVKVPAIFKIPSPPEVKIKDFSERRTYRKLRFKSYFKEARDIEFFQQDVGLDKIFPSQSLDSSLVSLRDKNNQDIALGIIKRFDRVNRTVIIYSPITNPEKVGRVVVGRLKLTVEEIQISAVE</sequence>